<evidence type="ECO:0000313" key="2">
    <source>
        <dbReference type="Proteomes" id="UP000265618"/>
    </source>
</evidence>
<reference evidence="1 2" key="1">
    <citation type="journal article" date="2018" name="PLoS ONE">
        <title>The draft genome of Kipferlia bialata reveals reductive genome evolution in fornicate parasites.</title>
        <authorList>
            <person name="Tanifuji G."/>
            <person name="Takabayashi S."/>
            <person name="Kume K."/>
            <person name="Takagi M."/>
            <person name="Nakayama T."/>
            <person name="Kamikawa R."/>
            <person name="Inagaki Y."/>
            <person name="Hashimoto T."/>
        </authorList>
    </citation>
    <scope>NUCLEOTIDE SEQUENCE [LARGE SCALE GENOMIC DNA]</scope>
    <source>
        <strain evidence="1">NY0173</strain>
    </source>
</reference>
<dbReference type="Proteomes" id="UP000265618">
    <property type="component" value="Unassembled WGS sequence"/>
</dbReference>
<evidence type="ECO:0000313" key="1">
    <source>
        <dbReference type="EMBL" id="GCA65412.1"/>
    </source>
</evidence>
<keyword evidence="2" id="KW-1185">Reference proteome</keyword>
<sequence>VNATDLTLVSYSLNNRLFGGQLNTKDSVSVLVDQVLP</sequence>
<accession>A0A391PFH9</accession>
<organism evidence="1 2">
    <name type="scientific">Kipferlia bialata</name>
    <dbReference type="NCBI Taxonomy" id="797122"/>
    <lineage>
        <taxon>Eukaryota</taxon>
        <taxon>Metamonada</taxon>
        <taxon>Carpediemonas-like organisms</taxon>
        <taxon>Kipferlia</taxon>
    </lineage>
</organism>
<feature type="non-terminal residue" evidence="1">
    <location>
        <position position="1"/>
    </location>
</feature>
<name>A0A391PFH9_9EUKA</name>
<proteinExistence type="predicted"/>
<protein>
    <submittedName>
        <fullName evidence="1">Uncharacterized protein</fullName>
    </submittedName>
</protein>
<dbReference type="EMBL" id="BDIP01011026">
    <property type="protein sequence ID" value="GCA65412.1"/>
    <property type="molecule type" value="Genomic_DNA"/>
</dbReference>
<dbReference type="AlphaFoldDB" id="A0A391PFH9"/>
<gene>
    <name evidence="1" type="ORF">KIPB_017055</name>
</gene>
<comment type="caution">
    <text evidence="1">The sequence shown here is derived from an EMBL/GenBank/DDBJ whole genome shotgun (WGS) entry which is preliminary data.</text>
</comment>